<dbReference type="EMBL" id="MN740698">
    <property type="protein sequence ID" value="QHU08747.1"/>
    <property type="molecule type" value="Genomic_DNA"/>
</dbReference>
<proteinExistence type="predicted"/>
<accession>A0A6C0JWI2</accession>
<sequence length="39" mass="4407">MTETSHVNYGKKVRLGTLGRVERSGLGHYSIVRLPKHTK</sequence>
<protein>
    <submittedName>
        <fullName evidence="1">Uncharacterized protein</fullName>
    </submittedName>
</protein>
<reference evidence="1" key="1">
    <citation type="journal article" date="2020" name="Nature">
        <title>Giant virus diversity and host interactions through global metagenomics.</title>
        <authorList>
            <person name="Schulz F."/>
            <person name="Roux S."/>
            <person name="Paez-Espino D."/>
            <person name="Jungbluth S."/>
            <person name="Walsh D.A."/>
            <person name="Denef V.J."/>
            <person name="McMahon K.D."/>
            <person name="Konstantinidis K.T."/>
            <person name="Eloe-Fadrosh E.A."/>
            <person name="Kyrpides N.C."/>
            <person name="Woyke T."/>
        </authorList>
    </citation>
    <scope>NUCLEOTIDE SEQUENCE</scope>
    <source>
        <strain evidence="1">GVMAG-S-1063924-116</strain>
    </source>
</reference>
<name>A0A6C0JWI2_9ZZZZ</name>
<dbReference type="AlphaFoldDB" id="A0A6C0JWI2"/>
<evidence type="ECO:0000313" key="1">
    <source>
        <dbReference type="EMBL" id="QHU08747.1"/>
    </source>
</evidence>
<organism evidence="1">
    <name type="scientific">viral metagenome</name>
    <dbReference type="NCBI Taxonomy" id="1070528"/>
    <lineage>
        <taxon>unclassified sequences</taxon>
        <taxon>metagenomes</taxon>
        <taxon>organismal metagenomes</taxon>
    </lineage>
</organism>